<dbReference type="Pfam" id="PF13302">
    <property type="entry name" value="Acetyltransf_3"/>
    <property type="match status" value="1"/>
</dbReference>
<evidence type="ECO:0000313" key="3">
    <source>
        <dbReference type="EMBL" id="SCS53795.1"/>
    </source>
</evidence>
<dbReference type="InterPro" id="IPR051531">
    <property type="entry name" value="N-acetyltransferase"/>
</dbReference>
<protein>
    <submittedName>
        <fullName evidence="3">GNAT family acetyltransferase</fullName>
    </submittedName>
</protein>
<dbReference type="PANTHER" id="PTHR43792:SF13">
    <property type="entry name" value="ACETYLTRANSFERASE"/>
    <property type="match status" value="1"/>
</dbReference>
<dbReference type="GO" id="GO:0016747">
    <property type="term" value="F:acyltransferase activity, transferring groups other than amino-acyl groups"/>
    <property type="evidence" value="ECO:0007669"/>
    <property type="project" value="InterPro"/>
</dbReference>
<dbReference type="PROSITE" id="PS51186">
    <property type="entry name" value="GNAT"/>
    <property type="match status" value="1"/>
</dbReference>
<dbReference type="PANTHER" id="PTHR43792">
    <property type="entry name" value="GNAT FAMILY, PUTATIVE (AFU_ORTHOLOGUE AFUA_3G00765)-RELATED-RELATED"/>
    <property type="match status" value="1"/>
</dbReference>
<dbReference type="Proteomes" id="UP000095412">
    <property type="component" value="Unassembled WGS sequence"/>
</dbReference>
<keyword evidence="4" id="KW-1185">Reference proteome</keyword>
<dbReference type="OrthoDB" id="9798081at2"/>
<evidence type="ECO:0000313" key="2">
    <source>
        <dbReference type="EMBL" id="SCS35869.1"/>
    </source>
</evidence>
<gene>
    <name evidence="3" type="ORF">SAMEA2297795_00642</name>
    <name evidence="2" type="ORF">SAMEA2297796_00318</name>
</gene>
<sequence length="171" mass="20172">MKTNFILETDRLYLVRPSYEYLKELHNIHSDPRTNIYNPAGPHLHINETMEMLDTWMAHWLQHRFGYSLMIEKQSGQMIGMCGLTYKNLQDNTYLNLAYRLSPDYTKRGYTKEACNAMMNYVKNDIKIENQILARTKYNNIASIMTAQSLGFKVNEQFNDFEEAGDVYLFE</sequence>
<reference evidence="3 5" key="1">
    <citation type="submission" date="2016-09" db="EMBL/GenBank/DDBJ databases">
        <authorList>
            <consortium name="Pathogen Informatics"/>
        </authorList>
    </citation>
    <scope>NUCLEOTIDE SEQUENCE [LARGE SCALE GENOMIC DNA]</scope>
    <source>
        <strain evidence="3 5">82B</strain>
    </source>
</reference>
<dbReference type="InterPro" id="IPR000182">
    <property type="entry name" value="GNAT_dom"/>
</dbReference>
<feature type="domain" description="N-acetyltransferase" evidence="1">
    <location>
        <begin position="13"/>
        <end position="171"/>
    </location>
</feature>
<proteinExistence type="predicted"/>
<dbReference type="AlphaFoldDB" id="A0A1D4IW30"/>
<dbReference type="Gene3D" id="3.40.630.30">
    <property type="match status" value="1"/>
</dbReference>
<keyword evidence="3" id="KW-0808">Transferase</keyword>
<dbReference type="SUPFAM" id="SSF55729">
    <property type="entry name" value="Acyl-CoA N-acyltransferases (Nat)"/>
    <property type="match status" value="1"/>
</dbReference>
<accession>A0A1D4IW30</accession>
<dbReference type="Proteomes" id="UP000095768">
    <property type="component" value="Unassembled WGS sequence"/>
</dbReference>
<dbReference type="EMBL" id="FMPI01000002">
    <property type="protein sequence ID" value="SCS35869.1"/>
    <property type="molecule type" value="Genomic_DNA"/>
</dbReference>
<dbReference type="RefSeq" id="WP_069994464.1">
    <property type="nucleotide sequence ID" value="NZ_FMPG01000002.1"/>
</dbReference>
<name>A0A1D4IW30_9STAP</name>
<evidence type="ECO:0000313" key="5">
    <source>
        <dbReference type="Proteomes" id="UP000095768"/>
    </source>
</evidence>
<dbReference type="EMBL" id="FMPG01000002">
    <property type="protein sequence ID" value="SCS53795.1"/>
    <property type="molecule type" value="Genomic_DNA"/>
</dbReference>
<dbReference type="InterPro" id="IPR016181">
    <property type="entry name" value="Acyl_CoA_acyltransferase"/>
</dbReference>
<evidence type="ECO:0000313" key="4">
    <source>
        <dbReference type="Proteomes" id="UP000095412"/>
    </source>
</evidence>
<reference evidence="2 4" key="2">
    <citation type="submission" date="2016-09" db="EMBL/GenBank/DDBJ databases">
        <authorList>
            <consortium name="Pathogen Informatics"/>
            <person name="Sun Q."/>
            <person name="Inoue M."/>
        </authorList>
    </citation>
    <scope>NUCLEOTIDE SEQUENCE [LARGE SCALE GENOMIC DNA]</scope>
    <source>
        <strain evidence="2 4">82C</strain>
    </source>
</reference>
<evidence type="ECO:0000259" key="1">
    <source>
        <dbReference type="PROSITE" id="PS51186"/>
    </source>
</evidence>
<organism evidence="3 5">
    <name type="scientific">Staphylococcus caeli</name>
    <dbReference type="NCBI Taxonomy" id="2201815"/>
    <lineage>
        <taxon>Bacteria</taxon>
        <taxon>Bacillati</taxon>
        <taxon>Bacillota</taxon>
        <taxon>Bacilli</taxon>
        <taxon>Bacillales</taxon>
        <taxon>Staphylococcaceae</taxon>
        <taxon>Staphylococcus</taxon>
    </lineage>
</organism>